<name>A0A8X6YPF1_9ARAC</name>
<comment type="caution">
    <text evidence="3">The sequence shown here is derived from an EMBL/GenBank/DDBJ whole genome shotgun (WGS) entry which is preliminary data.</text>
</comment>
<dbReference type="InterPro" id="IPR015943">
    <property type="entry name" value="WD40/YVTN_repeat-like_dom_sf"/>
</dbReference>
<dbReference type="InterPro" id="IPR052414">
    <property type="entry name" value="U3_snoRNA-assoc_WDR"/>
</dbReference>
<evidence type="ECO:0000313" key="3">
    <source>
        <dbReference type="EMBL" id="GFY75627.1"/>
    </source>
</evidence>
<dbReference type="Proteomes" id="UP000886998">
    <property type="component" value="Unassembled WGS sequence"/>
</dbReference>
<dbReference type="PANTHER" id="PTHR44267:SF1">
    <property type="entry name" value="WD REPEAT-CONTAINING PROTEIN 43"/>
    <property type="match status" value="1"/>
</dbReference>
<keyword evidence="2" id="KW-0539">Nucleus</keyword>
<protein>
    <submittedName>
        <fullName evidence="3">WD repeat-containing protein 43</fullName>
    </submittedName>
</protein>
<dbReference type="InterPro" id="IPR036322">
    <property type="entry name" value="WD40_repeat_dom_sf"/>
</dbReference>
<comment type="subcellular location">
    <subcellularLocation>
        <location evidence="1">Nucleus</location>
    </subcellularLocation>
</comment>
<dbReference type="OrthoDB" id="30195at2759"/>
<accession>A0A8X6YPF1</accession>
<dbReference type="GO" id="GO:0005730">
    <property type="term" value="C:nucleolus"/>
    <property type="evidence" value="ECO:0007669"/>
    <property type="project" value="TreeGrafter"/>
</dbReference>
<dbReference type="GO" id="GO:0000462">
    <property type="term" value="P:maturation of SSU-rRNA from tricistronic rRNA transcript (SSU-rRNA, 5.8S rRNA, LSU-rRNA)"/>
    <property type="evidence" value="ECO:0007669"/>
    <property type="project" value="TreeGrafter"/>
</dbReference>
<evidence type="ECO:0000256" key="2">
    <source>
        <dbReference type="ARBA" id="ARBA00023242"/>
    </source>
</evidence>
<gene>
    <name evidence="3" type="primary">WDR43_1</name>
    <name evidence="3" type="ORF">TNIN_165591</name>
</gene>
<organism evidence="3 4">
    <name type="scientific">Trichonephila inaurata madagascariensis</name>
    <dbReference type="NCBI Taxonomy" id="2747483"/>
    <lineage>
        <taxon>Eukaryota</taxon>
        <taxon>Metazoa</taxon>
        <taxon>Ecdysozoa</taxon>
        <taxon>Arthropoda</taxon>
        <taxon>Chelicerata</taxon>
        <taxon>Arachnida</taxon>
        <taxon>Araneae</taxon>
        <taxon>Araneomorphae</taxon>
        <taxon>Entelegynae</taxon>
        <taxon>Araneoidea</taxon>
        <taxon>Nephilidae</taxon>
        <taxon>Trichonephila</taxon>
        <taxon>Trichonephila inaurata</taxon>
    </lineage>
</organism>
<dbReference type="Gene3D" id="2.130.10.10">
    <property type="entry name" value="YVTN repeat-like/Quinoprotein amine dehydrogenase"/>
    <property type="match status" value="1"/>
</dbReference>
<proteinExistence type="predicted"/>
<dbReference type="EMBL" id="BMAV01021507">
    <property type="protein sequence ID" value="GFY75627.1"/>
    <property type="molecule type" value="Genomic_DNA"/>
</dbReference>
<dbReference type="PANTHER" id="PTHR44267">
    <property type="entry name" value="WD REPEAT-CONTAINING PROTEIN 43"/>
    <property type="match status" value="1"/>
</dbReference>
<dbReference type="SUPFAM" id="SSF50978">
    <property type="entry name" value="WD40 repeat-like"/>
    <property type="match status" value="1"/>
</dbReference>
<evidence type="ECO:0000313" key="4">
    <source>
        <dbReference type="Proteomes" id="UP000886998"/>
    </source>
</evidence>
<keyword evidence="4" id="KW-1185">Reference proteome</keyword>
<sequence length="150" mass="16733">MLSSRNILAFSDHGEYLAYSLPDGRLKIWETSTGVLKQEFVPSSHLSATCKSLSWGPTKRNSLLAKRPKKSTNEALSIEDLQLIAMGTIPGDILLYSFSKADLHSCLVKDQFYANFCILPLEHCTYVYNVPSERSGRKRNNLTGQGFLSS</sequence>
<evidence type="ECO:0000256" key="1">
    <source>
        <dbReference type="ARBA" id="ARBA00004123"/>
    </source>
</evidence>
<reference evidence="3" key="1">
    <citation type="submission" date="2020-08" db="EMBL/GenBank/DDBJ databases">
        <title>Multicomponent nature underlies the extraordinary mechanical properties of spider dragline silk.</title>
        <authorList>
            <person name="Kono N."/>
            <person name="Nakamura H."/>
            <person name="Mori M."/>
            <person name="Yoshida Y."/>
            <person name="Ohtoshi R."/>
            <person name="Malay A.D."/>
            <person name="Moran D.A.P."/>
            <person name="Tomita M."/>
            <person name="Numata K."/>
            <person name="Arakawa K."/>
        </authorList>
    </citation>
    <scope>NUCLEOTIDE SEQUENCE</scope>
</reference>
<dbReference type="AlphaFoldDB" id="A0A8X6YPF1"/>